<protein>
    <recommendedName>
        <fullName evidence="4">F-box domain-containing protein</fullName>
    </recommendedName>
</protein>
<proteinExistence type="predicted"/>
<evidence type="ECO:0000256" key="1">
    <source>
        <dbReference type="SAM" id="Coils"/>
    </source>
</evidence>
<gene>
    <name evidence="2" type="ORF">CVT24_001663</name>
</gene>
<evidence type="ECO:0000313" key="3">
    <source>
        <dbReference type="Proteomes" id="UP000284842"/>
    </source>
</evidence>
<dbReference type="OrthoDB" id="3221235at2759"/>
<evidence type="ECO:0008006" key="4">
    <source>
        <dbReference type="Google" id="ProtNLM"/>
    </source>
</evidence>
<accession>A0A409VT02</accession>
<evidence type="ECO:0000313" key="2">
    <source>
        <dbReference type="EMBL" id="PPQ69394.1"/>
    </source>
</evidence>
<feature type="coiled-coil region" evidence="1">
    <location>
        <begin position="1"/>
        <end position="35"/>
    </location>
</feature>
<name>A0A409VT02_9AGAR</name>
<sequence length="459" mass="52892">MHSNLQQKNEVLQQIQRLQEELSELALARERLKKQSFVCKLVRSPFRRLPEDIIYHIIKQCPYNYPEDALVFSPRTHVPTSLAQVSSIWRTSVFRQSSLWRKISIDSSHWKAKPLEVERRLDLFTTLSVPGGGISLDLLSRYDDDDVQQEADLHSALDWILHTWPRSHSIKQLNLGLALPAAVVKLLQNASPRQWSFQTLQFMIPYRYADVSNETVTWGALTSMLHRLPHVQHFGISYSGSWRLSDITDWINGTQASSNPWSQLTTLSLDDALMFSKLKDLRVYLEDEVVEGDRSNPSLNSVPTVTTVSIALDFRLLYNFVDLLQANDGAFTRLAHLSLSFRGSSTCLWKDNKDKENKRKISGLLLDIRRWYSKVTANRGDGMHSKNRASMKIQFAWHERLDEPEIEEFRFDTRELAEILQELCALEEGIPIDVECVGNGSTNYDSLYGLDLFRQLYFS</sequence>
<comment type="caution">
    <text evidence="2">The sequence shown here is derived from an EMBL/GenBank/DDBJ whole genome shotgun (WGS) entry which is preliminary data.</text>
</comment>
<dbReference type="EMBL" id="NHTK01005986">
    <property type="protein sequence ID" value="PPQ69394.1"/>
    <property type="molecule type" value="Genomic_DNA"/>
</dbReference>
<keyword evidence="1" id="KW-0175">Coiled coil</keyword>
<organism evidence="2 3">
    <name type="scientific">Panaeolus cyanescens</name>
    <dbReference type="NCBI Taxonomy" id="181874"/>
    <lineage>
        <taxon>Eukaryota</taxon>
        <taxon>Fungi</taxon>
        <taxon>Dikarya</taxon>
        <taxon>Basidiomycota</taxon>
        <taxon>Agaricomycotina</taxon>
        <taxon>Agaricomycetes</taxon>
        <taxon>Agaricomycetidae</taxon>
        <taxon>Agaricales</taxon>
        <taxon>Agaricineae</taxon>
        <taxon>Galeropsidaceae</taxon>
        <taxon>Panaeolus</taxon>
    </lineage>
</organism>
<dbReference type="InParanoid" id="A0A409VT02"/>
<dbReference type="AlphaFoldDB" id="A0A409VT02"/>
<keyword evidence="3" id="KW-1185">Reference proteome</keyword>
<reference evidence="2 3" key="1">
    <citation type="journal article" date="2018" name="Evol. Lett.">
        <title>Horizontal gene cluster transfer increased hallucinogenic mushroom diversity.</title>
        <authorList>
            <person name="Reynolds H.T."/>
            <person name="Vijayakumar V."/>
            <person name="Gluck-Thaler E."/>
            <person name="Korotkin H.B."/>
            <person name="Matheny P.B."/>
            <person name="Slot J.C."/>
        </authorList>
    </citation>
    <scope>NUCLEOTIDE SEQUENCE [LARGE SCALE GENOMIC DNA]</scope>
    <source>
        <strain evidence="2 3">2629</strain>
    </source>
</reference>
<dbReference type="Proteomes" id="UP000284842">
    <property type="component" value="Unassembled WGS sequence"/>
</dbReference>